<dbReference type="OrthoDB" id="8561243at2"/>
<feature type="compositionally biased region" description="Low complexity" evidence="1">
    <location>
        <begin position="22"/>
        <end position="44"/>
    </location>
</feature>
<evidence type="ECO:0000313" key="4">
    <source>
        <dbReference type="Proteomes" id="UP000066014"/>
    </source>
</evidence>
<dbReference type="GO" id="GO:0016989">
    <property type="term" value="F:sigma factor antagonist activity"/>
    <property type="evidence" value="ECO:0007669"/>
    <property type="project" value="InterPro"/>
</dbReference>
<protein>
    <submittedName>
        <fullName evidence="3">Type V secretory pathway, adhesin AidA</fullName>
    </submittedName>
</protein>
<keyword evidence="4" id="KW-1185">Reference proteome</keyword>
<feature type="domain" description="Anti sigma-E protein RseA N-terminal" evidence="2">
    <location>
        <begin position="95"/>
        <end position="153"/>
    </location>
</feature>
<evidence type="ECO:0000259" key="2">
    <source>
        <dbReference type="Pfam" id="PF03872"/>
    </source>
</evidence>
<dbReference type="Gene3D" id="1.10.10.880">
    <property type="entry name" value="Anti sigma-E protein RseA, N-terminal domain"/>
    <property type="match status" value="1"/>
</dbReference>
<feature type="compositionally biased region" description="Low complexity" evidence="1">
    <location>
        <begin position="148"/>
        <end position="179"/>
    </location>
</feature>
<evidence type="ECO:0000313" key="3">
    <source>
        <dbReference type="EMBL" id="BAO83910.1"/>
    </source>
</evidence>
<dbReference type="HOGENOM" id="CLU_081225_0_0_4"/>
<sequence>MQTMPRSNAHKAEHPAQADALNPAGPTGSGAANAAAPDADPATAREWLSALVDGECPPERVARALATPGRQRPVLGAERGSDLDTALDAELDAALDADLCADWSLHHWIGEALRGEPAHPPASPDFANAVLARLAAEPAPAWNPIAAAPQQPAAHVQPETSPQPQAPIQPEQPRAQQPAVPLPTAQHAANDAVFRWKMVSGLASVAAVAALSWSLLPGAATPDAGQQWAQSPAPLVAAAPDAAAQPADLQTVATAHGLVWRDPQFEALMAAHRHHGSLNALHVPVGFMRNATYDRPAN</sequence>
<dbReference type="Proteomes" id="UP000066014">
    <property type="component" value="Chromosome"/>
</dbReference>
<dbReference type="InterPro" id="IPR005572">
    <property type="entry name" value="Anti-sigma_E_RseA_N"/>
</dbReference>
<dbReference type="STRING" id="1458426.SMCB_1682"/>
<dbReference type="KEGG" id="cbab:SMCB_1682"/>
<organism evidence="3 4">
    <name type="scientific">Serpentinimonas maccroryi</name>
    <dbReference type="NCBI Taxonomy" id="1458426"/>
    <lineage>
        <taxon>Bacteria</taxon>
        <taxon>Pseudomonadati</taxon>
        <taxon>Pseudomonadota</taxon>
        <taxon>Betaproteobacteria</taxon>
        <taxon>Burkholderiales</taxon>
        <taxon>Comamonadaceae</taxon>
        <taxon>Serpentinimonas</taxon>
    </lineage>
</organism>
<feature type="region of interest" description="Disordered" evidence="1">
    <location>
        <begin position="1"/>
        <end position="47"/>
    </location>
</feature>
<gene>
    <name evidence="3" type="ORF">SMCB_1682</name>
</gene>
<dbReference type="InterPro" id="IPR036147">
    <property type="entry name" value="Anti-sigma_E_RseA_N_sf"/>
</dbReference>
<dbReference type="AlphaFoldDB" id="A0A060NRD9"/>
<dbReference type="EMBL" id="AP014569">
    <property type="protein sequence ID" value="BAO83910.1"/>
    <property type="molecule type" value="Genomic_DNA"/>
</dbReference>
<reference evidence="3 4" key="1">
    <citation type="journal article" date="2014" name="Nat. Commun.">
        <title>Physiological and genomic features of highly alkaliphilic hydrogen-utilizing Betaproteobacteria from a continental serpentinizing site.</title>
        <authorList>
            <person name="Suzuki S."/>
            <person name="Kuenen J.G."/>
            <person name="Schipper K."/>
            <person name="van der Velde S."/>
            <person name="Ishii S."/>
            <person name="Wu A."/>
            <person name="Sorokin D.Y."/>
            <person name="Tenney A."/>
            <person name="Meng X.Y."/>
            <person name="Morrill P.L."/>
            <person name="Kamagata Y."/>
            <person name="Muyzer G."/>
            <person name="Nealson K.H."/>
        </authorList>
    </citation>
    <scope>NUCLEOTIDE SEQUENCE [LARGE SCALE GENOMIC DNA]</scope>
    <source>
        <strain evidence="3 4">B1</strain>
    </source>
</reference>
<feature type="region of interest" description="Disordered" evidence="1">
    <location>
        <begin position="148"/>
        <end position="184"/>
    </location>
</feature>
<dbReference type="RefSeq" id="WP_045536256.1">
    <property type="nucleotide sequence ID" value="NZ_AP014569.1"/>
</dbReference>
<evidence type="ECO:0000256" key="1">
    <source>
        <dbReference type="SAM" id="MobiDB-lite"/>
    </source>
</evidence>
<dbReference type="Pfam" id="PF03872">
    <property type="entry name" value="RseA_N"/>
    <property type="match status" value="1"/>
</dbReference>
<name>A0A060NRD9_9BURK</name>
<accession>A0A060NRD9</accession>
<proteinExistence type="predicted"/>
<dbReference type="CDD" id="cd16328">
    <property type="entry name" value="RseA_N"/>
    <property type="match status" value="1"/>
</dbReference>